<accession>A0A4Y2LXA0</accession>
<comment type="caution">
    <text evidence="1">The sequence shown here is derived from an EMBL/GenBank/DDBJ whole genome shotgun (WGS) entry which is preliminary data.</text>
</comment>
<dbReference type="Proteomes" id="UP000499080">
    <property type="component" value="Unassembled WGS sequence"/>
</dbReference>
<reference evidence="1 2" key="1">
    <citation type="journal article" date="2019" name="Sci. Rep.">
        <title>Orb-weaving spider Araneus ventricosus genome elucidates the spidroin gene catalogue.</title>
        <authorList>
            <person name="Kono N."/>
            <person name="Nakamura H."/>
            <person name="Ohtoshi R."/>
            <person name="Moran D.A.P."/>
            <person name="Shinohara A."/>
            <person name="Yoshida Y."/>
            <person name="Fujiwara M."/>
            <person name="Mori M."/>
            <person name="Tomita M."/>
            <person name="Arakawa K."/>
        </authorList>
    </citation>
    <scope>NUCLEOTIDE SEQUENCE [LARGE SCALE GENOMIC DNA]</scope>
</reference>
<keyword evidence="2" id="KW-1185">Reference proteome</keyword>
<protein>
    <submittedName>
        <fullName evidence="1">Uncharacterized protein</fullName>
    </submittedName>
</protein>
<sequence length="117" mass="12935">MTVRILKAGHSPSFCSSPHGGLLSRPSPFSAHKIWWDIQRPECASRTYGQPDPLGYCASSPSRFQNGSSCPNFPRMTPTHTSSFYGFRFCERGSGPLTDYHISVLWPGGPNGNPTWM</sequence>
<gene>
    <name evidence="1" type="ORF">AVEN_205113_1</name>
</gene>
<name>A0A4Y2LXA0_ARAVE</name>
<dbReference type="AlphaFoldDB" id="A0A4Y2LXA0"/>
<evidence type="ECO:0000313" key="2">
    <source>
        <dbReference type="Proteomes" id="UP000499080"/>
    </source>
</evidence>
<dbReference type="EMBL" id="BGPR01006409">
    <property type="protein sequence ID" value="GBN18733.1"/>
    <property type="molecule type" value="Genomic_DNA"/>
</dbReference>
<organism evidence="1 2">
    <name type="scientific">Araneus ventricosus</name>
    <name type="common">Orbweaver spider</name>
    <name type="synonym">Epeira ventricosa</name>
    <dbReference type="NCBI Taxonomy" id="182803"/>
    <lineage>
        <taxon>Eukaryota</taxon>
        <taxon>Metazoa</taxon>
        <taxon>Ecdysozoa</taxon>
        <taxon>Arthropoda</taxon>
        <taxon>Chelicerata</taxon>
        <taxon>Arachnida</taxon>
        <taxon>Araneae</taxon>
        <taxon>Araneomorphae</taxon>
        <taxon>Entelegynae</taxon>
        <taxon>Araneoidea</taxon>
        <taxon>Araneidae</taxon>
        <taxon>Araneus</taxon>
    </lineage>
</organism>
<evidence type="ECO:0000313" key="1">
    <source>
        <dbReference type="EMBL" id="GBN18733.1"/>
    </source>
</evidence>
<proteinExistence type="predicted"/>